<protein>
    <submittedName>
        <fullName evidence="1">Uncharacterized protein</fullName>
    </submittedName>
</protein>
<evidence type="ECO:0000313" key="2">
    <source>
        <dbReference type="Proteomes" id="UP000799444"/>
    </source>
</evidence>
<proteinExistence type="predicted"/>
<keyword evidence="2" id="KW-1185">Reference proteome</keyword>
<name>A0A9P4R7G6_9PLEO</name>
<gene>
    <name evidence="1" type="ORF">EJ04DRAFT_548476</name>
</gene>
<accession>A0A9P4R7G6</accession>
<evidence type="ECO:0000313" key="1">
    <source>
        <dbReference type="EMBL" id="KAF2740447.1"/>
    </source>
</evidence>
<organism evidence="1 2">
    <name type="scientific">Polyplosphaeria fusca</name>
    <dbReference type="NCBI Taxonomy" id="682080"/>
    <lineage>
        <taxon>Eukaryota</taxon>
        <taxon>Fungi</taxon>
        <taxon>Dikarya</taxon>
        <taxon>Ascomycota</taxon>
        <taxon>Pezizomycotina</taxon>
        <taxon>Dothideomycetes</taxon>
        <taxon>Pleosporomycetidae</taxon>
        <taxon>Pleosporales</taxon>
        <taxon>Tetraplosphaeriaceae</taxon>
        <taxon>Polyplosphaeria</taxon>
    </lineage>
</organism>
<reference evidence="1" key="1">
    <citation type="journal article" date="2020" name="Stud. Mycol.">
        <title>101 Dothideomycetes genomes: a test case for predicting lifestyles and emergence of pathogens.</title>
        <authorList>
            <person name="Haridas S."/>
            <person name="Albert R."/>
            <person name="Binder M."/>
            <person name="Bloem J."/>
            <person name="Labutti K."/>
            <person name="Salamov A."/>
            <person name="Andreopoulos B."/>
            <person name="Baker S."/>
            <person name="Barry K."/>
            <person name="Bills G."/>
            <person name="Bluhm B."/>
            <person name="Cannon C."/>
            <person name="Castanera R."/>
            <person name="Culley D."/>
            <person name="Daum C."/>
            <person name="Ezra D."/>
            <person name="Gonzalez J."/>
            <person name="Henrissat B."/>
            <person name="Kuo A."/>
            <person name="Liang C."/>
            <person name="Lipzen A."/>
            <person name="Lutzoni F."/>
            <person name="Magnuson J."/>
            <person name="Mondo S."/>
            <person name="Nolan M."/>
            <person name="Ohm R."/>
            <person name="Pangilinan J."/>
            <person name="Park H.-J."/>
            <person name="Ramirez L."/>
            <person name="Alfaro M."/>
            <person name="Sun H."/>
            <person name="Tritt A."/>
            <person name="Yoshinaga Y."/>
            <person name="Zwiers L.-H."/>
            <person name="Turgeon B."/>
            <person name="Goodwin S."/>
            <person name="Spatafora J."/>
            <person name="Crous P."/>
            <person name="Grigoriev I."/>
        </authorList>
    </citation>
    <scope>NUCLEOTIDE SEQUENCE</scope>
    <source>
        <strain evidence="1">CBS 125425</strain>
    </source>
</reference>
<comment type="caution">
    <text evidence="1">The sequence shown here is derived from an EMBL/GenBank/DDBJ whole genome shotgun (WGS) entry which is preliminary data.</text>
</comment>
<sequence length="130" mass="13747">PAVPSLHRSLIAKPREATCSDDLLETERLHATHGTRHVEPICCICGIHRTRPASVLCLCATPGPPQRQDGRPSSPASLLLPSLPPSLTAPLATACHLPHRAPLSQLGPHHGTAINPRANSIAKACHTLLT</sequence>
<dbReference type="EMBL" id="ML996100">
    <property type="protein sequence ID" value="KAF2740447.1"/>
    <property type="molecule type" value="Genomic_DNA"/>
</dbReference>
<feature type="non-terminal residue" evidence="1">
    <location>
        <position position="1"/>
    </location>
</feature>
<dbReference type="AlphaFoldDB" id="A0A9P4R7G6"/>
<dbReference type="Proteomes" id="UP000799444">
    <property type="component" value="Unassembled WGS sequence"/>
</dbReference>